<keyword evidence="2" id="KW-1185">Reference proteome</keyword>
<evidence type="ECO:0000313" key="1">
    <source>
        <dbReference type="EMBL" id="GJT85774.1"/>
    </source>
</evidence>
<proteinExistence type="predicted"/>
<name>A0ABQ5HDX6_9ASTR</name>
<reference evidence="1" key="1">
    <citation type="journal article" date="2022" name="Int. J. Mol. Sci.">
        <title>Draft Genome of Tanacetum Coccineum: Genomic Comparison of Closely Related Tanacetum-Family Plants.</title>
        <authorList>
            <person name="Yamashiro T."/>
            <person name="Shiraishi A."/>
            <person name="Nakayama K."/>
            <person name="Satake H."/>
        </authorList>
    </citation>
    <scope>NUCLEOTIDE SEQUENCE</scope>
</reference>
<organism evidence="1 2">
    <name type="scientific">Tanacetum coccineum</name>
    <dbReference type="NCBI Taxonomy" id="301880"/>
    <lineage>
        <taxon>Eukaryota</taxon>
        <taxon>Viridiplantae</taxon>
        <taxon>Streptophyta</taxon>
        <taxon>Embryophyta</taxon>
        <taxon>Tracheophyta</taxon>
        <taxon>Spermatophyta</taxon>
        <taxon>Magnoliopsida</taxon>
        <taxon>eudicotyledons</taxon>
        <taxon>Gunneridae</taxon>
        <taxon>Pentapetalae</taxon>
        <taxon>asterids</taxon>
        <taxon>campanulids</taxon>
        <taxon>Asterales</taxon>
        <taxon>Asteraceae</taxon>
        <taxon>Asteroideae</taxon>
        <taxon>Anthemideae</taxon>
        <taxon>Anthemidinae</taxon>
        <taxon>Tanacetum</taxon>
    </lineage>
</organism>
<evidence type="ECO:0008006" key="3">
    <source>
        <dbReference type="Google" id="ProtNLM"/>
    </source>
</evidence>
<comment type="caution">
    <text evidence="1">The sequence shown here is derived from an EMBL/GenBank/DDBJ whole genome shotgun (WGS) entry which is preliminary data.</text>
</comment>
<sequence>MIRRCVHDKEALDILEAAIIDHWGHHGDKNLTAKMIFDSGFLWLHFIRCHELVKNCDSCQRQGKISQRDEFASNSIQEKTKRKIHDAKDQNRYFQRGDQVLLFNSRLKIFSWQVESRWSPGIFESLSVLRYLSLITRESNPQLQLGIRYPNLID</sequence>
<evidence type="ECO:0000313" key="2">
    <source>
        <dbReference type="Proteomes" id="UP001151760"/>
    </source>
</evidence>
<protein>
    <recommendedName>
        <fullName evidence="3">Integrase zinc-binding domain-containing protein</fullName>
    </recommendedName>
</protein>
<dbReference type="EMBL" id="BQNB010019482">
    <property type="protein sequence ID" value="GJT85774.1"/>
    <property type="molecule type" value="Genomic_DNA"/>
</dbReference>
<reference evidence="1" key="2">
    <citation type="submission" date="2022-01" db="EMBL/GenBank/DDBJ databases">
        <authorList>
            <person name="Yamashiro T."/>
            <person name="Shiraishi A."/>
            <person name="Satake H."/>
            <person name="Nakayama K."/>
        </authorList>
    </citation>
    <scope>NUCLEOTIDE SEQUENCE</scope>
</reference>
<gene>
    <name evidence="1" type="ORF">Tco_1067491</name>
</gene>
<accession>A0ABQ5HDX6</accession>
<dbReference type="Proteomes" id="UP001151760">
    <property type="component" value="Unassembled WGS sequence"/>
</dbReference>